<dbReference type="EMBL" id="BJMU01000025">
    <property type="protein sequence ID" value="GEB83997.1"/>
    <property type="molecule type" value="Genomic_DNA"/>
</dbReference>
<evidence type="ECO:0000259" key="1">
    <source>
        <dbReference type="Pfam" id="PF12728"/>
    </source>
</evidence>
<reference evidence="2 3" key="1">
    <citation type="submission" date="2019-06" db="EMBL/GenBank/DDBJ databases">
        <title>Whole genome shotgun sequence of Acetobacter orleanensis NBRC 13752.</title>
        <authorList>
            <person name="Hosoyama A."/>
            <person name="Uohara A."/>
            <person name="Ohji S."/>
            <person name="Ichikawa N."/>
        </authorList>
    </citation>
    <scope>NUCLEOTIDE SEQUENCE [LARGE SCALE GENOMIC DNA]</scope>
    <source>
        <strain evidence="2 3">NBRC 13752</strain>
    </source>
</reference>
<proteinExistence type="predicted"/>
<dbReference type="AlphaFoldDB" id="A0A4Y3TSD6"/>
<keyword evidence="3" id="KW-1185">Reference proteome</keyword>
<name>A0A4Y3TSD6_9PROT</name>
<dbReference type="InterPro" id="IPR041657">
    <property type="entry name" value="HTH_17"/>
</dbReference>
<protein>
    <recommendedName>
        <fullName evidence="1">Helix-turn-helix domain-containing protein</fullName>
    </recommendedName>
</protein>
<evidence type="ECO:0000313" key="2">
    <source>
        <dbReference type="EMBL" id="GEB83997.1"/>
    </source>
</evidence>
<feature type="domain" description="Helix-turn-helix" evidence="1">
    <location>
        <begin position="18"/>
        <end position="61"/>
    </location>
</feature>
<sequence>MTIHAIDFSKQPFTEKIAASYLGISLATLKRERVEGKIGYIKIRSRYRYTENHLTDYLKSNEICPKKNFELENISSIDVKIHQHGVLATMNQKQDKRSEHRFAQLFFMKHK</sequence>
<dbReference type="OrthoDB" id="7225183at2"/>
<evidence type="ECO:0000313" key="3">
    <source>
        <dbReference type="Proteomes" id="UP000317617"/>
    </source>
</evidence>
<gene>
    <name evidence="2" type="ORF">AOR01nite_24740</name>
</gene>
<dbReference type="Pfam" id="PF12728">
    <property type="entry name" value="HTH_17"/>
    <property type="match status" value="1"/>
</dbReference>
<accession>A0A4Y3TSD6</accession>
<comment type="caution">
    <text evidence="2">The sequence shown here is derived from an EMBL/GenBank/DDBJ whole genome shotgun (WGS) entry which is preliminary data.</text>
</comment>
<dbReference type="Proteomes" id="UP000317617">
    <property type="component" value="Unassembled WGS sequence"/>
</dbReference>
<organism evidence="2 3">
    <name type="scientific">Acetobacter orleanensis</name>
    <dbReference type="NCBI Taxonomy" id="104099"/>
    <lineage>
        <taxon>Bacteria</taxon>
        <taxon>Pseudomonadati</taxon>
        <taxon>Pseudomonadota</taxon>
        <taxon>Alphaproteobacteria</taxon>
        <taxon>Acetobacterales</taxon>
        <taxon>Acetobacteraceae</taxon>
        <taxon>Acetobacter</taxon>
    </lineage>
</organism>